<evidence type="ECO:0000313" key="2">
    <source>
        <dbReference type="EMBL" id="GFO26317.1"/>
    </source>
</evidence>
<accession>A0AAV4C4L2</accession>
<dbReference type="Proteomes" id="UP000735302">
    <property type="component" value="Unassembled WGS sequence"/>
</dbReference>
<organism evidence="2 3">
    <name type="scientific">Plakobranchus ocellatus</name>
    <dbReference type="NCBI Taxonomy" id="259542"/>
    <lineage>
        <taxon>Eukaryota</taxon>
        <taxon>Metazoa</taxon>
        <taxon>Spiralia</taxon>
        <taxon>Lophotrochozoa</taxon>
        <taxon>Mollusca</taxon>
        <taxon>Gastropoda</taxon>
        <taxon>Heterobranchia</taxon>
        <taxon>Euthyneura</taxon>
        <taxon>Panpulmonata</taxon>
        <taxon>Sacoglossa</taxon>
        <taxon>Placobranchoidea</taxon>
        <taxon>Plakobranchidae</taxon>
        <taxon>Plakobranchus</taxon>
    </lineage>
</organism>
<gene>
    <name evidence="2" type="ORF">PoB_005282200</name>
</gene>
<sequence>MQSELLAHINGLFTGRTRRKSELPEPVGIDSTDKTSGIRFRRKSETQSPVSSAVSGRFSKLDPDSKYSGLNLVRVANMTQNISLWIMMDEQHVLKE</sequence>
<protein>
    <submittedName>
        <fullName evidence="2">Uncharacterized protein</fullName>
    </submittedName>
</protein>
<dbReference type="AlphaFoldDB" id="A0AAV4C4L2"/>
<proteinExistence type="predicted"/>
<evidence type="ECO:0000256" key="1">
    <source>
        <dbReference type="SAM" id="MobiDB-lite"/>
    </source>
</evidence>
<feature type="region of interest" description="Disordered" evidence="1">
    <location>
        <begin position="17"/>
        <end position="66"/>
    </location>
</feature>
<evidence type="ECO:0000313" key="3">
    <source>
        <dbReference type="Proteomes" id="UP000735302"/>
    </source>
</evidence>
<reference evidence="2 3" key="1">
    <citation type="journal article" date="2021" name="Elife">
        <title>Chloroplast acquisition without the gene transfer in kleptoplastic sea slugs, Plakobranchus ocellatus.</title>
        <authorList>
            <person name="Maeda T."/>
            <person name="Takahashi S."/>
            <person name="Yoshida T."/>
            <person name="Shimamura S."/>
            <person name="Takaki Y."/>
            <person name="Nagai Y."/>
            <person name="Toyoda A."/>
            <person name="Suzuki Y."/>
            <person name="Arimoto A."/>
            <person name="Ishii H."/>
            <person name="Satoh N."/>
            <person name="Nishiyama T."/>
            <person name="Hasebe M."/>
            <person name="Maruyama T."/>
            <person name="Minagawa J."/>
            <person name="Obokata J."/>
            <person name="Shigenobu S."/>
        </authorList>
    </citation>
    <scope>NUCLEOTIDE SEQUENCE [LARGE SCALE GENOMIC DNA]</scope>
</reference>
<keyword evidence="3" id="KW-1185">Reference proteome</keyword>
<comment type="caution">
    <text evidence="2">The sequence shown here is derived from an EMBL/GenBank/DDBJ whole genome shotgun (WGS) entry which is preliminary data.</text>
</comment>
<name>A0AAV4C4L2_9GAST</name>
<dbReference type="EMBL" id="BLXT01005798">
    <property type="protein sequence ID" value="GFO26317.1"/>
    <property type="molecule type" value="Genomic_DNA"/>
</dbReference>